<dbReference type="EMBL" id="CAJNOT010005049">
    <property type="protein sequence ID" value="CAF1453998.1"/>
    <property type="molecule type" value="Genomic_DNA"/>
</dbReference>
<comment type="subcellular location">
    <subcellularLocation>
        <location evidence="1 5">Membrane</location>
        <topology evidence="1 5">Multi-pass membrane protein</topology>
    </subcellularLocation>
</comment>
<gene>
    <name evidence="6" type="ORF">ZHD862_LOCUS35397</name>
</gene>
<dbReference type="Proteomes" id="UP000663864">
    <property type="component" value="Unassembled WGS sequence"/>
</dbReference>
<feature type="transmembrane region" description="Helical" evidence="5">
    <location>
        <begin position="96"/>
        <end position="116"/>
    </location>
</feature>
<dbReference type="PANTHER" id="PTHR12483">
    <property type="entry name" value="SOLUTE CARRIER FAMILY 31 COPPER TRANSPORTERS"/>
    <property type="match status" value="1"/>
</dbReference>
<evidence type="ECO:0000313" key="6">
    <source>
        <dbReference type="EMBL" id="CAF1453998.1"/>
    </source>
</evidence>
<evidence type="ECO:0000256" key="5">
    <source>
        <dbReference type="RuleBase" id="RU367022"/>
    </source>
</evidence>
<feature type="transmembrane region" description="Helical" evidence="5">
    <location>
        <begin position="56"/>
        <end position="76"/>
    </location>
</feature>
<dbReference type="GO" id="GO:0005375">
    <property type="term" value="F:copper ion transmembrane transporter activity"/>
    <property type="evidence" value="ECO:0007669"/>
    <property type="project" value="UniProtKB-UniRule"/>
</dbReference>
<sequence length="174" mass="19972">MHSSFYICYEIEIVLNKKLIMDMCMAMQNGFQFATGKSNCIVFLFRDWNVNTQVKYTFMIIGIFCMGLLNGALVYIRHRINDSYRENSSLLLHQTYLALIYGIQVVLAYWLMLLVMTYESGIFISIVFGLVIGYFIFGYIQAKNHPLNASRITSASNSTYNSEFSVSPCCRTSC</sequence>
<dbReference type="Pfam" id="PF04145">
    <property type="entry name" value="Ctr"/>
    <property type="match status" value="1"/>
</dbReference>
<protein>
    <recommendedName>
        <fullName evidence="5">Copper transport protein</fullName>
    </recommendedName>
</protein>
<comment type="caution">
    <text evidence="6">The sequence shown here is derived from an EMBL/GenBank/DDBJ whole genome shotgun (WGS) entry which is preliminary data.</text>
</comment>
<dbReference type="InterPro" id="IPR007274">
    <property type="entry name" value="Cop_transporter"/>
</dbReference>
<keyword evidence="4 5" id="KW-0472">Membrane</keyword>
<name>A0A815PTD0_9BILA</name>
<comment type="similarity">
    <text evidence="5">Belongs to the copper transporter (Ctr) (TC 1.A.56) family. SLC31A subfamily.</text>
</comment>
<keyword evidence="3 5" id="KW-1133">Transmembrane helix</keyword>
<keyword evidence="5" id="KW-0187">Copper transport</keyword>
<organism evidence="6 7">
    <name type="scientific">Rotaria sordida</name>
    <dbReference type="NCBI Taxonomy" id="392033"/>
    <lineage>
        <taxon>Eukaryota</taxon>
        <taxon>Metazoa</taxon>
        <taxon>Spiralia</taxon>
        <taxon>Gnathifera</taxon>
        <taxon>Rotifera</taxon>
        <taxon>Eurotatoria</taxon>
        <taxon>Bdelloidea</taxon>
        <taxon>Philodinida</taxon>
        <taxon>Philodinidae</taxon>
        <taxon>Rotaria</taxon>
    </lineage>
</organism>
<keyword evidence="5" id="KW-0813">Transport</keyword>
<dbReference type="PANTHER" id="PTHR12483:SF27">
    <property type="entry name" value="COPPER TRANSPORT PROTEIN CTR1"/>
    <property type="match status" value="1"/>
</dbReference>
<evidence type="ECO:0000256" key="4">
    <source>
        <dbReference type="ARBA" id="ARBA00023136"/>
    </source>
</evidence>
<evidence type="ECO:0000256" key="1">
    <source>
        <dbReference type="ARBA" id="ARBA00004141"/>
    </source>
</evidence>
<dbReference type="AlphaFoldDB" id="A0A815PTD0"/>
<keyword evidence="2 5" id="KW-0812">Transmembrane</keyword>
<keyword evidence="5" id="KW-0186">Copper</keyword>
<proteinExistence type="inferred from homology"/>
<evidence type="ECO:0000313" key="7">
    <source>
        <dbReference type="Proteomes" id="UP000663864"/>
    </source>
</evidence>
<dbReference type="GO" id="GO:0005886">
    <property type="term" value="C:plasma membrane"/>
    <property type="evidence" value="ECO:0007669"/>
    <property type="project" value="TreeGrafter"/>
</dbReference>
<evidence type="ECO:0000256" key="2">
    <source>
        <dbReference type="ARBA" id="ARBA00022692"/>
    </source>
</evidence>
<feature type="transmembrane region" description="Helical" evidence="5">
    <location>
        <begin position="122"/>
        <end position="142"/>
    </location>
</feature>
<evidence type="ECO:0000256" key="3">
    <source>
        <dbReference type="ARBA" id="ARBA00022989"/>
    </source>
</evidence>
<keyword evidence="5" id="KW-0406">Ion transport</keyword>
<accession>A0A815PTD0</accession>
<reference evidence="6" key="1">
    <citation type="submission" date="2021-02" db="EMBL/GenBank/DDBJ databases">
        <authorList>
            <person name="Nowell W R."/>
        </authorList>
    </citation>
    <scope>NUCLEOTIDE SEQUENCE</scope>
</reference>